<accession>A0A438M8K7</accession>
<dbReference type="Proteomes" id="UP000284824">
    <property type="component" value="Unassembled WGS sequence"/>
</dbReference>
<proteinExistence type="predicted"/>
<organism evidence="1 2">
    <name type="scientific">Nonomuraea polychroma</name>
    <dbReference type="NCBI Taxonomy" id="46176"/>
    <lineage>
        <taxon>Bacteria</taxon>
        <taxon>Bacillati</taxon>
        <taxon>Actinomycetota</taxon>
        <taxon>Actinomycetes</taxon>
        <taxon>Streptosporangiales</taxon>
        <taxon>Streptosporangiaceae</taxon>
        <taxon>Nonomuraea</taxon>
    </lineage>
</organism>
<dbReference type="EMBL" id="SAUN01000001">
    <property type="protein sequence ID" value="RVX41955.1"/>
    <property type="molecule type" value="Genomic_DNA"/>
</dbReference>
<dbReference type="AlphaFoldDB" id="A0A438M8K7"/>
<evidence type="ECO:0000313" key="2">
    <source>
        <dbReference type="Proteomes" id="UP000284824"/>
    </source>
</evidence>
<name>A0A438M8K7_9ACTN</name>
<keyword evidence="2" id="KW-1185">Reference proteome</keyword>
<protein>
    <submittedName>
        <fullName evidence="1">Uncharacterized protein</fullName>
    </submittedName>
</protein>
<gene>
    <name evidence="1" type="ORF">EDD27_4564</name>
</gene>
<comment type="caution">
    <text evidence="1">The sequence shown here is derived from an EMBL/GenBank/DDBJ whole genome shotgun (WGS) entry which is preliminary data.</text>
</comment>
<sequence>MGETRTHPRTLERTPAVTDPHVTINLTFRTPAAAPVVLEHIVAAINKHGMPYQLANAGCDSFDLDEMEET</sequence>
<evidence type="ECO:0000313" key="1">
    <source>
        <dbReference type="EMBL" id="RVX41955.1"/>
    </source>
</evidence>
<reference evidence="1 2" key="1">
    <citation type="submission" date="2019-01" db="EMBL/GenBank/DDBJ databases">
        <title>Sequencing the genomes of 1000 actinobacteria strains.</title>
        <authorList>
            <person name="Klenk H.-P."/>
        </authorList>
    </citation>
    <scope>NUCLEOTIDE SEQUENCE [LARGE SCALE GENOMIC DNA]</scope>
    <source>
        <strain evidence="1 2">DSM 43925</strain>
    </source>
</reference>